<protein>
    <submittedName>
        <fullName evidence="1">Uncharacterized protein</fullName>
    </submittedName>
</protein>
<dbReference type="RefSeq" id="WP_098685577.1">
    <property type="nucleotide sequence ID" value="NZ_NVDU01000003.1"/>
</dbReference>
<dbReference type="EMBL" id="NVDU01000003">
    <property type="protein sequence ID" value="PFV35713.1"/>
    <property type="molecule type" value="Genomic_DNA"/>
</dbReference>
<accession>A0A9X7BT56</accession>
<reference evidence="1 2" key="1">
    <citation type="submission" date="2017-09" db="EMBL/GenBank/DDBJ databases">
        <title>Large-scale bioinformatics analysis of Bacillus genomes uncovers conserved roles of natural products in bacterial physiology.</title>
        <authorList>
            <consortium name="Agbiome Team Llc"/>
            <person name="Bleich R.M."/>
            <person name="Grubbs K.J."/>
            <person name="Santa Maria K.C."/>
            <person name="Allen S.E."/>
            <person name="Farag S."/>
            <person name="Shank E.A."/>
            <person name="Bowers A."/>
        </authorList>
    </citation>
    <scope>NUCLEOTIDE SEQUENCE [LARGE SCALE GENOMIC DNA]</scope>
    <source>
        <strain evidence="1 2">AFS060060</strain>
    </source>
</reference>
<evidence type="ECO:0000313" key="2">
    <source>
        <dbReference type="Proteomes" id="UP000223366"/>
    </source>
</evidence>
<organism evidence="1 2">
    <name type="scientific">Bacillus thuringiensis</name>
    <dbReference type="NCBI Taxonomy" id="1428"/>
    <lineage>
        <taxon>Bacteria</taxon>
        <taxon>Bacillati</taxon>
        <taxon>Bacillota</taxon>
        <taxon>Bacilli</taxon>
        <taxon>Bacillales</taxon>
        <taxon>Bacillaceae</taxon>
        <taxon>Bacillus</taxon>
        <taxon>Bacillus cereus group</taxon>
    </lineage>
</organism>
<gene>
    <name evidence="1" type="ORF">COK99_01445</name>
</gene>
<evidence type="ECO:0000313" key="1">
    <source>
        <dbReference type="EMBL" id="PFV35713.1"/>
    </source>
</evidence>
<comment type="caution">
    <text evidence="1">The sequence shown here is derived from an EMBL/GenBank/DDBJ whole genome shotgun (WGS) entry which is preliminary data.</text>
</comment>
<dbReference type="AlphaFoldDB" id="A0A9X7BT56"/>
<dbReference type="Proteomes" id="UP000223366">
    <property type="component" value="Unassembled WGS sequence"/>
</dbReference>
<name>A0A9X7BT56_BACTU</name>
<proteinExistence type="predicted"/>
<sequence length="68" mass="7938">MGEKFVVKPSEIPNEITIVLSEKDKCLFAQMLTDFMISAEDAGSNYRSIYRRGLKMVYNDYYPDDKVY</sequence>